<dbReference type="Proteomes" id="UP000319801">
    <property type="component" value="Unassembled WGS sequence"/>
</dbReference>
<feature type="signal peptide" evidence="1">
    <location>
        <begin position="1"/>
        <end position="20"/>
    </location>
</feature>
<organism evidence="2 3">
    <name type="scientific">Bagarius yarrelli</name>
    <name type="common">Goonch</name>
    <name type="synonym">Bagrus yarrelli</name>
    <dbReference type="NCBI Taxonomy" id="175774"/>
    <lineage>
        <taxon>Eukaryota</taxon>
        <taxon>Metazoa</taxon>
        <taxon>Chordata</taxon>
        <taxon>Craniata</taxon>
        <taxon>Vertebrata</taxon>
        <taxon>Euteleostomi</taxon>
        <taxon>Actinopterygii</taxon>
        <taxon>Neopterygii</taxon>
        <taxon>Teleostei</taxon>
        <taxon>Ostariophysi</taxon>
        <taxon>Siluriformes</taxon>
        <taxon>Sisoridae</taxon>
        <taxon>Sisorinae</taxon>
        <taxon>Bagarius</taxon>
    </lineage>
</organism>
<gene>
    <name evidence="2" type="ORF">Baya_12091</name>
</gene>
<keyword evidence="1" id="KW-0732">Signal</keyword>
<dbReference type="EMBL" id="VCAZ01000103">
    <property type="protein sequence ID" value="TSS60389.1"/>
    <property type="molecule type" value="Genomic_DNA"/>
</dbReference>
<evidence type="ECO:0000256" key="1">
    <source>
        <dbReference type="SAM" id="SignalP"/>
    </source>
</evidence>
<proteinExistence type="predicted"/>
<keyword evidence="3" id="KW-1185">Reference proteome</keyword>
<dbReference type="InterPro" id="IPR008996">
    <property type="entry name" value="IL1/FGF"/>
</dbReference>
<evidence type="ECO:0008006" key="4">
    <source>
        <dbReference type="Google" id="ProtNLM"/>
    </source>
</evidence>
<feature type="chain" id="PRO_5022177808" description="Fibroblast growth factor 23" evidence="1">
    <location>
        <begin position="21"/>
        <end position="240"/>
    </location>
</feature>
<sequence length="240" mass="27706">MFSVSFFCWAVLTLHSTATCFHLQQTSSSPSAAGALDPELHQWLEAKTHLIRKKFSKRALKPVRRGSEDDSNLLRDDYTSCFSVFNMKSPAFLCMDHNRILYTSVSGSNEDCRFRRVKRHKRFYVFQSCRGDVLLVNRRRANIYTHKLPKLADFTFLKPHKETTNHRKRRSWHTDPSDPLGSEYLSTVRNWRSDPGYGGHVSKETITLVDDPLQVLLSHSAQTPTLEKHRVNKKNVILSA</sequence>
<protein>
    <recommendedName>
        <fullName evidence="4">Fibroblast growth factor 23</fullName>
    </recommendedName>
</protein>
<dbReference type="AlphaFoldDB" id="A0A556V2P2"/>
<evidence type="ECO:0000313" key="2">
    <source>
        <dbReference type="EMBL" id="TSS60389.1"/>
    </source>
</evidence>
<comment type="caution">
    <text evidence="2">The sequence shown here is derived from an EMBL/GenBank/DDBJ whole genome shotgun (WGS) entry which is preliminary data.</text>
</comment>
<dbReference type="OrthoDB" id="8909943at2759"/>
<evidence type="ECO:0000313" key="3">
    <source>
        <dbReference type="Proteomes" id="UP000319801"/>
    </source>
</evidence>
<dbReference type="SUPFAM" id="SSF50353">
    <property type="entry name" value="Cytokine"/>
    <property type="match status" value="1"/>
</dbReference>
<name>A0A556V2P2_BAGYA</name>
<reference evidence="2 3" key="1">
    <citation type="journal article" date="2019" name="Genome Biol. Evol.">
        <title>Whole-Genome Sequencing of the Giant Devil Catfish, Bagarius yarrelli.</title>
        <authorList>
            <person name="Jiang W."/>
            <person name="Lv Y."/>
            <person name="Cheng L."/>
            <person name="Yang K."/>
            <person name="Chao B."/>
            <person name="Wang X."/>
            <person name="Li Y."/>
            <person name="Pan X."/>
            <person name="You X."/>
            <person name="Zhang Y."/>
            <person name="Yang J."/>
            <person name="Li J."/>
            <person name="Zhang X."/>
            <person name="Liu S."/>
            <person name="Sun C."/>
            <person name="Yang J."/>
            <person name="Shi Q."/>
        </authorList>
    </citation>
    <scope>NUCLEOTIDE SEQUENCE [LARGE SCALE GENOMIC DNA]</scope>
    <source>
        <strain evidence="2">JWS20170419001</strain>
        <tissue evidence="2">Muscle</tissue>
    </source>
</reference>
<dbReference type="Gene3D" id="2.80.10.50">
    <property type="match status" value="1"/>
</dbReference>
<accession>A0A556V2P2</accession>